<evidence type="ECO:0000313" key="3">
    <source>
        <dbReference type="Proteomes" id="UP001054945"/>
    </source>
</evidence>
<feature type="compositionally biased region" description="Low complexity" evidence="1">
    <location>
        <begin position="58"/>
        <end position="70"/>
    </location>
</feature>
<gene>
    <name evidence="2" type="ORF">CEXT_197221</name>
</gene>
<protein>
    <submittedName>
        <fullName evidence="2">Uncharacterized protein</fullName>
    </submittedName>
</protein>
<proteinExistence type="predicted"/>
<reference evidence="2 3" key="1">
    <citation type="submission" date="2021-06" db="EMBL/GenBank/DDBJ databases">
        <title>Caerostris extrusa draft genome.</title>
        <authorList>
            <person name="Kono N."/>
            <person name="Arakawa K."/>
        </authorList>
    </citation>
    <scope>NUCLEOTIDE SEQUENCE [LARGE SCALE GENOMIC DNA]</scope>
</reference>
<dbReference type="AlphaFoldDB" id="A0AAV4MCS0"/>
<evidence type="ECO:0000313" key="2">
    <source>
        <dbReference type="EMBL" id="GIX70209.1"/>
    </source>
</evidence>
<evidence type="ECO:0000256" key="1">
    <source>
        <dbReference type="SAM" id="MobiDB-lite"/>
    </source>
</evidence>
<feature type="compositionally biased region" description="Polar residues" evidence="1">
    <location>
        <begin position="35"/>
        <end position="45"/>
    </location>
</feature>
<name>A0AAV4MCS0_CAEEX</name>
<keyword evidence="3" id="KW-1185">Reference proteome</keyword>
<dbReference type="EMBL" id="BPLR01019658">
    <property type="protein sequence ID" value="GIX70209.1"/>
    <property type="molecule type" value="Genomic_DNA"/>
</dbReference>
<sequence length="104" mass="11841">MTKFSKHAELDQYFQYINLEFRTRILVGETHQNKHQYNSKSQMIYQSGVKKKSNLNRTGTESGGTTTKGSRPPTGSSPRFEQGLPHVRQPPKEGWGVRPVSGYE</sequence>
<organism evidence="2 3">
    <name type="scientific">Caerostris extrusa</name>
    <name type="common">Bark spider</name>
    <name type="synonym">Caerostris bankana</name>
    <dbReference type="NCBI Taxonomy" id="172846"/>
    <lineage>
        <taxon>Eukaryota</taxon>
        <taxon>Metazoa</taxon>
        <taxon>Ecdysozoa</taxon>
        <taxon>Arthropoda</taxon>
        <taxon>Chelicerata</taxon>
        <taxon>Arachnida</taxon>
        <taxon>Araneae</taxon>
        <taxon>Araneomorphae</taxon>
        <taxon>Entelegynae</taxon>
        <taxon>Araneoidea</taxon>
        <taxon>Araneidae</taxon>
        <taxon>Caerostris</taxon>
    </lineage>
</organism>
<accession>A0AAV4MCS0</accession>
<comment type="caution">
    <text evidence="2">The sequence shown here is derived from an EMBL/GenBank/DDBJ whole genome shotgun (WGS) entry which is preliminary data.</text>
</comment>
<dbReference type="Proteomes" id="UP001054945">
    <property type="component" value="Unassembled WGS sequence"/>
</dbReference>
<feature type="region of interest" description="Disordered" evidence="1">
    <location>
        <begin position="30"/>
        <end position="104"/>
    </location>
</feature>